<evidence type="ECO:0000256" key="6">
    <source>
        <dbReference type="ARBA" id="ARBA00022884"/>
    </source>
</evidence>
<name>A0A126R1S0_METOL</name>
<dbReference type="Proteomes" id="UP000183442">
    <property type="component" value="Unassembled WGS sequence"/>
</dbReference>
<reference evidence="9" key="4">
    <citation type="submission" date="2016-10" db="EMBL/GenBank/DDBJ databases">
        <authorList>
            <person name="de Groot N.N."/>
        </authorList>
    </citation>
    <scope>NUCLEOTIDE SEQUENCE [LARGE SCALE GENOMIC DNA]</scope>
    <source>
        <strain evidence="9">DSM 16632</strain>
    </source>
</reference>
<gene>
    <name evidence="7" type="primary">flpA</name>
    <name evidence="9" type="ORF">SAMN02910297_00103</name>
    <name evidence="8" type="ORF">YLM1_1427</name>
</gene>
<evidence type="ECO:0000256" key="1">
    <source>
        <dbReference type="ARBA" id="ARBA00010632"/>
    </source>
</evidence>
<feature type="binding site" evidence="7">
    <location>
        <begin position="81"/>
        <end position="82"/>
    </location>
    <ligand>
        <name>S-adenosyl-L-methionine</name>
        <dbReference type="ChEBI" id="CHEBI:59789"/>
    </ligand>
</feature>
<sequence>MNIFYKDGEIATKNLTPGIRVYDEKLIKERESTEKNLESVNEYRIWNPRRSKLAAALLNGLKDFNLNNDSKVLYLGASTGTTVSHISDLCDDGLIYAVEFSPVSAKKLVRLSQRRNNIAPILADATKPKYYLNKVEKVDLVYCDVAQEKQSELFMNNMNLFLKEDGQGLITIKARSIDVIQKPKKIFKDEAKKIKENGYSILEKIKLEPYEKDHIAFLVEKSF</sequence>
<evidence type="ECO:0000256" key="3">
    <source>
        <dbReference type="ARBA" id="ARBA00022603"/>
    </source>
</evidence>
<dbReference type="EC" id="2.1.1.-" evidence="7"/>
<dbReference type="Pfam" id="PF01269">
    <property type="entry name" value="Fibrillarin"/>
    <property type="match status" value="1"/>
</dbReference>
<dbReference type="GeneID" id="28489737"/>
<keyword evidence="2 7" id="KW-0698">rRNA processing</keyword>
<feature type="binding site" evidence="7">
    <location>
        <begin position="144"/>
        <end position="147"/>
    </location>
    <ligand>
        <name>S-adenosyl-L-methionine</name>
        <dbReference type="ChEBI" id="CHEBI:59789"/>
    </ligand>
</feature>
<organism evidence="8 10">
    <name type="scientific">Methanobrevibacter olleyae</name>
    <dbReference type="NCBI Taxonomy" id="294671"/>
    <lineage>
        <taxon>Archaea</taxon>
        <taxon>Methanobacteriati</taxon>
        <taxon>Methanobacteriota</taxon>
        <taxon>Methanomada group</taxon>
        <taxon>Methanobacteria</taxon>
        <taxon>Methanobacteriales</taxon>
        <taxon>Methanobacteriaceae</taxon>
        <taxon>Methanobrevibacter</taxon>
    </lineage>
</organism>
<dbReference type="PRINTS" id="PR00052">
    <property type="entry name" value="FIBRILLARIN"/>
</dbReference>
<dbReference type="PATRIC" id="fig|294671.3.peg.1488"/>
<dbReference type="HAMAP" id="MF_00351">
    <property type="entry name" value="RNA_methyltransf_FlpA"/>
    <property type="match status" value="1"/>
</dbReference>
<evidence type="ECO:0000256" key="7">
    <source>
        <dbReference type="HAMAP-Rule" id="MF_00351"/>
    </source>
</evidence>
<evidence type="ECO:0000313" key="10">
    <source>
        <dbReference type="Proteomes" id="UP000066376"/>
    </source>
</evidence>
<dbReference type="Proteomes" id="UP000066376">
    <property type="component" value="Chromosome"/>
</dbReference>
<dbReference type="PANTHER" id="PTHR10335:SF17">
    <property type="entry name" value="FIBRILLARIN"/>
    <property type="match status" value="1"/>
</dbReference>
<keyword evidence="5 7" id="KW-0819">tRNA processing</keyword>
<evidence type="ECO:0000256" key="4">
    <source>
        <dbReference type="ARBA" id="ARBA00022679"/>
    </source>
</evidence>
<dbReference type="KEGG" id="mol:YLM1_1427"/>
<dbReference type="STRING" id="294671.YLM1_1427"/>
<feature type="binding site" evidence="7">
    <location>
        <begin position="124"/>
        <end position="125"/>
    </location>
    <ligand>
        <name>S-adenosyl-L-methionine</name>
        <dbReference type="ChEBI" id="CHEBI:59789"/>
    </ligand>
</feature>
<comment type="subunit">
    <text evidence="7">Interacts with nop5. Component of box C/D small ribonucleoprotein (sRNP) particles that contain rpl7ae, FlpA and nop5, plus a guide RNA.</text>
</comment>
<dbReference type="GO" id="GO:1990259">
    <property type="term" value="F:histone H2AQ104 methyltransferase activity"/>
    <property type="evidence" value="ECO:0007669"/>
    <property type="project" value="TreeGrafter"/>
</dbReference>
<evidence type="ECO:0000256" key="5">
    <source>
        <dbReference type="ARBA" id="ARBA00022694"/>
    </source>
</evidence>
<dbReference type="EMBL" id="CP014265">
    <property type="protein sequence ID" value="AMK15984.1"/>
    <property type="molecule type" value="Genomic_DNA"/>
</dbReference>
<dbReference type="OrthoDB" id="6244at2157"/>
<dbReference type="Gene3D" id="3.30.200.20">
    <property type="entry name" value="Phosphorylase Kinase, domain 1"/>
    <property type="match status" value="1"/>
</dbReference>
<dbReference type="EMBL" id="FOTL01000001">
    <property type="protein sequence ID" value="SFL16853.1"/>
    <property type="molecule type" value="Genomic_DNA"/>
</dbReference>
<dbReference type="GO" id="GO:0003723">
    <property type="term" value="F:RNA binding"/>
    <property type="evidence" value="ECO:0007669"/>
    <property type="project" value="UniProtKB-UniRule"/>
</dbReference>
<dbReference type="RefSeq" id="WP_067147836.1">
    <property type="nucleotide sequence ID" value="NZ_CP014265.1"/>
</dbReference>
<comment type="similarity">
    <text evidence="1 7">Belongs to the methyltransferase superfamily. Fibrillarin family.</text>
</comment>
<proteinExistence type="inferred from homology"/>
<dbReference type="Gene3D" id="3.40.50.150">
    <property type="entry name" value="Vaccinia Virus protein VP39"/>
    <property type="match status" value="1"/>
</dbReference>
<dbReference type="PIRSF" id="PIRSF006540">
    <property type="entry name" value="Nop17p"/>
    <property type="match status" value="1"/>
</dbReference>
<dbReference type="AlphaFoldDB" id="A0A126R1S0"/>
<reference evidence="8 10" key="1">
    <citation type="journal article" date="2016" name="Genome Announc.">
        <title>Draft Genome Sequence of the Rumen Methanogen Methanobrevibacter olleyae YLM1.</title>
        <authorList>
            <person name="Kelly W.J."/>
            <person name="Li D."/>
            <person name="Lambie S.C."/>
            <person name="Cox F."/>
            <person name="Attwood G.T."/>
            <person name="Altermann E."/>
            <person name="Leahy S.C."/>
        </authorList>
    </citation>
    <scope>NUCLEOTIDE SEQUENCE [LARGE SCALE GENOMIC DNA]</scope>
    <source>
        <strain evidence="8 10">YLM1</strain>
    </source>
</reference>
<keyword evidence="10" id="KW-1185">Reference proteome</keyword>
<accession>A0A126R1S0</accession>
<dbReference type="PANTHER" id="PTHR10335">
    <property type="entry name" value="RRNA 2-O-METHYLTRANSFERASE FIBRILLARIN"/>
    <property type="match status" value="1"/>
</dbReference>
<dbReference type="InterPro" id="IPR000692">
    <property type="entry name" value="Fibrillarin"/>
</dbReference>
<reference evidence="11" key="3">
    <citation type="submission" date="2016-10" db="EMBL/GenBank/DDBJ databases">
        <authorList>
            <person name="Varghese N."/>
        </authorList>
    </citation>
    <scope>NUCLEOTIDE SEQUENCE [LARGE SCALE GENOMIC DNA]</scope>
    <source>
        <strain evidence="11">DSM 16632</strain>
    </source>
</reference>
<dbReference type="SUPFAM" id="SSF53335">
    <property type="entry name" value="S-adenosyl-L-methionine-dependent methyltransferases"/>
    <property type="match status" value="1"/>
</dbReference>
<keyword evidence="3 7" id="KW-0489">Methyltransferase</keyword>
<dbReference type="InterPro" id="IPR029063">
    <property type="entry name" value="SAM-dependent_MTases_sf"/>
</dbReference>
<protein>
    <recommendedName>
        <fullName evidence="7">Fibrillarin-like rRNA/tRNA 2'-O-methyltransferase</fullName>
        <ecNumber evidence="7">2.1.1.-</ecNumber>
    </recommendedName>
</protein>
<dbReference type="SMART" id="SM01206">
    <property type="entry name" value="Fibrillarin"/>
    <property type="match status" value="1"/>
</dbReference>
<feature type="binding site" evidence="7">
    <location>
        <begin position="99"/>
        <end position="100"/>
    </location>
    <ligand>
        <name>S-adenosyl-L-methionine</name>
        <dbReference type="ChEBI" id="CHEBI:59789"/>
    </ligand>
</feature>
<evidence type="ECO:0000313" key="8">
    <source>
        <dbReference type="EMBL" id="AMK15984.1"/>
    </source>
</evidence>
<dbReference type="GO" id="GO:0000494">
    <property type="term" value="P:box C/D sno(s)RNA 3'-end processing"/>
    <property type="evidence" value="ECO:0007669"/>
    <property type="project" value="TreeGrafter"/>
</dbReference>
<evidence type="ECO:0000313" key="9">
    <source>
        <dbReference type="EMBL" id="SFL16853.1"/>
    </source>
</evidence>
<evidence type="ECO:0000313" key="11">
    <source>
        <dbReference type="Proteomes" id="UP000183442"/>
    </source>
</evidence>
<reference evidence="10" key="2">
    <citation type="submission" date="2016-02" db="EMBL/GenBank/DDBJ databases">
        <title>The draft genome sequence of the rumen methanogen Methanobrevibacter olleyae YLM1.</title>
        <authorList>
            <consortium name="New Zealand Agricultural Greenhouse Gas Research Centre/Pastoral Greenhouse Gas Research Consortium"/>
            <person name="Kelly W.J."/>
            <person name="Li D."/>
            <person name="Lambie S.C."/>
            <person name="Attwood G.T."/>
            <person name="Altermann E."/>
            <person name="Leahy S.C."/>
        </authorList>
    </citation>
    <scope>NUCLEOTIDE SEQUENCE [LARGE SCALE GENOMIC DNA]</scope>
    <source>
        <strain evidence="10">YLM1</strain>
    </source>
</reference>
<evidence type="ECO:0000256" key="2">
    <source>
        <dbReference type="ARBA" id="ARBA00022552"/>
    </source>
</evidence>
<dbReference type="GO" id="GO:0008033">
    <property type="term" value="P:tRNA processing"/>
    <property type="evidence" value="ECO:0007669"/>
    <property type="project" value="UniProtKB-UniRule"/>
</dbReference>
<dbReference type="CDD" id="cd02440">
    <property type="entry name" value="AdoMet_MTases"/>
    <property type="match status" value="1"/>
</dbReference>
<comment type="function">
    <text evidence="7">Involved in pre-rRNA and tRNA processing. Utilizes the methyl donor S-adenosyl-L-methionine to catalyze the site-specific 2'-hydroxyl methylation of ribose moieties in rRNA and tRNA. Site specificity is provided by a guide RNA that base pairs with the substrate. Methylation occurs at a characteristic distance from the sequence involved in base pairing with the guide RNA.</text>
</comment>
<dbReference type="GO" id="GO:0008649">
    <property type="term" value="F:rRNA methyltransferase activity"/>
    <property type="evidence" value="ECO:0007669"/>
    <property type="project" value="TreeGrafter"/>
</dbReference>
<dbReference type="NCBIfam" id="NF003276">
    <property type="entry name" value="PRK04266.1-2"/>
    <property type="match status" value="1"/>
</dbReference>
<keyword evidence="4 7" id="KW-0808">Transferase</keyword>
<keyword evidence="6 7" id="KW-0694">RNA-binding</keyword>